<keyword evidence="1" id="KW-0813">Transport</keyword>
<dbReference type="Gene3D" id="3.40.50.300">
    <property type="entry name" value="P-loop containing nucleotide triphosphate hydrolases"/>
    <property type="match status" value="1"/>
</dbReference>
<keyword evidence="3 5" id="KW-0067">ATP-binding</keyword>
<evidence type="ECO:0000259" key="4">
    <source>
        <dbReference type="PROSITE" id="PS50893"/>
    </source>
</evidence>
<accession>A0A9D1DNK3</accession>
<dbReference type="SMART" id="SM00382">
    <property type="entry name" value="AAA"/>
    <property type="match status" value="1"/>
</dbReference>
<dbReference type="InterPro" id="IPR051782">
    <property type="entry name" value="ABC_Transporter_VariousFunc"/>
</dbReference>
<dbReference type="PANTHER" id="PTHR42939:SF3">
    <property type="entry name" value="ABC TRANSPORTER ATP-BINDING COMPONENT"/>
    <property type="match status" value="1"/>
</dbReference>
<dbReference type="PANTHER" id="PTHR42939">
    <property type="entry name" value="ABC TRANSPORTER ATP-BINDING PROTEIN ALBC-RELATED"/>
    <property type="match status" value="1"/>
</dbReference>
<protein>
    <submittedName>
        <fullName evidence="5">ABC transporter ATP-binding protein</fullName>
    </submittedName>
</protein>
<feature type="domain" description="ABC transporter" evidence="4">
    <location>
        <begin position="2"/>
        <end position="230"/>
    </location>
</feature>
<dbReference type="InterPro" id="IPR027417">
    <property type="entry name" value="P-loop_NTPase"/>
</dbReference>
<name>A0A9D1DNK3_9FIRM</name>
<sequence length="286" mass="33012">MANALEIRGLTKRYDGFSLENVSFSIPEGSVMGFIGENGAGKTTTIRLILDGIRRDAGEIRIFGKDNIQYGQEVRGEIGAVFDECYFPQDFRPADLDAVFRRIYPRWDAELYRSYLERFELPQRKTVKEYSRGMKMKLSIACALSHHPRLLLLDEATSGLDPIVRDEILDIFRGFMEDETHTILFSSHITSDLERLADYVSFLHKGKLLFSLPRDELLDTYGLMQFPEQKLRSIRAQDVIRFRRGTFGCEALIRDRYIARELYPDFPVQPATLDEIMILYTKGEAL</sequence>
<dbReference type="Proteomes" id="UP000886785">
    <property type="component" value="Unassembled WGS sequence"/>
</dbReference>
<dbReference type="EMBL" id="DVHF01000004">
    <property type="protein sequence ID" value="HIR56083.1"/>
    <property type="molecule type" value="Genomic_DNA"/>
</dbReference>
<dbReference type="Pfam" id="PF00005">
    <property type="entry name" value="ABC_tran"/>
    <property type="match status" value="1"/>
</dbReference>
<dbReference type="InterPro" id="IPR003439">
    <property type="entry name" value="ABC_transporter-like_ATP-bd"/>
</dbReference>
<reference evidence="5" key="1">
    <citation type="submission" date="2020-10" db="EMBL/GenBank/DDBJ databases">
        <authorList>
            <person name="Gilroy R."/>
        </authorList>
    </citation>
    <scope>NUCLEOTIDE SEQUENCE</scope>
    <source>
        <strain evidence="5">ChiSjej1B19-7085</strain>
    </source>
</reference>
<evidence type="ECO:0000256" key="3">
    <source>
        <dbReference type="ARBA" id="ARBA00022840"/>
    </source>
</evidence>
<keyword evidence="2" id="KW-0547">Nucleotide-binding</keyword>
<evidence type="ECO:0000256" key="1">
    <source>
        <dbReference type="ARBA" id="ARBA00022448"/>
    </source>
</evidence>
<reference evidence="5" key="2">
    <citation type="journal article" date="2021" name="PeerJ">
        <title>Extensive microbial diversity within the chicken gut microbiome revealed by metagenomics and culture.</title>
        <authorList>
            <person name="Gilroy R."/>
            <person name="Ravi A."/>
            <person name="Getino M."/>
            <person name="Pursley I."/>
            <person name="Horton D.L."/>
            <person name="Alikhan N.F."/>
            <person name="Baker D."/>
            <person name="Gharbi K."/>
            <person name="Hall N."/>
            <person name="Watson M."/>
            <person name="Adriaenssens E.M."/>
            <person name="Foster-Nyarko E."/>
            <person name="Jarju S."/>
            <person name="Secka A."/>
            <person name="Antonio M."/>
            <person name="Oren A."/>
            <person name="Chaudhuri R.R."/>
            <person name="La Ragione R."/>
            <person name="Hildebrand F."/>
            <person name="Pallen M.J."/>
        </authorList>
    </citation>
    <scope>NUCLEOTIDE SEQUENCE</scope>
    <source>
        <strain evidence="5">ChiSjej1B19-7085</strain>
    </source>
</reference>
<dbReference type="InterPro" id="IPR003593">
    <property type="entry name" value="AAA+_ATPase"/>
</dbReference>
<dbReference type="AlphaFoldDB" id="A0A9D1DNK3"/>
<evidence type="ECO:0000313" key="6">
    <source>
        <dbReference type="Proteomes" id="UP000886785"/>
    </source>
</evidence>
<proteinExistence type="predicted"/>
<evidence type="ECO:0000256" key="2">
    <source>
        <dbReference type="ARBA" id="ARBA00022741"/>
    </source>
</evidence>
<organism evidence="5 6">
    <name type="scientific">Candidatus Gallacutalibacter pullicola</name>
    <dbReference type="NCBI Taxonomy" id="2840830"/>
    <lineage>
        <taxon>Bacteria</taxon>
        <taxon>Bacillati</taxon>
        <taxon>Bacillota</taxon>
        <taxon>Clostridia</taxon>
        <taxon>Eubacteriales</taxon>
        <taxon>Candidatus Gallacutalibacter</taxon>
    </lineage>
</organism>
<dbReference type="CDD" id="cd03230">
    <property type="entry name" value="ABC_DR_subfamily_A"/>
    <property type="match status" value="1"/>
</dbReference>
<comment type="caution">
    <text evidence="5">The sequence shown here is derived from an EMBL/GenBank/DDBJ whole genome shotgun (WGS) entry which is preliminary data.</text>
</comment>
<gene>
    <name evidence="5" type="ORF">IAA54_00275</name>
</gene>
<dbReference type="SUPFAM" id="SSF52540">
    <property type="entry name" value="P-loop containing nucleoside triphosphate hydrolases"/>
    <property type="match status" value="1"/>
</dbReference>
<dbReference type="GO" id="GO:0016887">
    <property type="term" value="F:ATP hydrolysis activity"/>
    <property type="evidence" value="ECO:0007669"/>
    <property type="project" value="InterPro"/>
</dbReference>
<evidence type="ECO:0000313" key="5">
    <source>
        <dbReference type="EMBL" id="HIR56083.1"/>
    </source>
</evidence>
<dbReference type="GO" id="GO:0005524">
    <property type="term" value="F:ATP binding"/>
    <property type="evidence" value="ECO:0007669"/>
    <property type="project" value="UniProtKB-KW"/>
</dbReference>
<dbReference type="PROSITE" id="PS50893">
    <property type="entry name" value="ABC_TRANSPORTER_2"/>
    <property type="match status" value="1"/>
</dbReference>